<organism evidence="1">
    <name type="scientific">Nothobranchius korthausae</name>
    <dbReference type="NCBI Taxonomy" id="1143690"/>
    <lineage>
        <taxon>Eukaryota</taxon>
        <taxon>Metazoa</taxon>
        <taxon>Chordata</taxon>
        <taxon>Craniata</taxon>
        <taxon>Vertebrata</taxon>
        <taxon>Euteleostomi</taxon>
        <taxon>Actinopterygii</taxon>
        <taxon>Neopterygii</taxon>
        <taxon>Teleostei</taxon>
        <taxon>Neoteleostei</taxon>
        <taxon>Acanthomorphata</taxon>
        <taxon>Ovalentaria</taxon>
        <taxon>Atherinomorphae</taxon>
        <taxon>Cyprinodontiformes</taxon>
        <taxon>Nothobranchiidae</taxon>
        <taxon>Nothobranchius</taxon>
    </lineage>
</organism>
<proteinExistence type="predicted"/>
<reference evidence="1" key="2">
    <citation type="submission" date="2016-06" db="EMBL/GenBank/DDBJ databases">
        <title>The genome of a short-lived fish provides insights into sex chromosome evolution and the genetic control of aging.</title>
        <authorList>
            <person name="Reichwald K."/>
            <person name="Felder M."/>
            <person name="Petzold A."/>
            <person name="Koch P."/>
            <person name="Groth M."/>
            <person name="Platzer M."/>
        </authorList>
    </citation>
    <scope>NUCLEOTIDE SEQUENCE</scope>
    <source>
        <tissue evidence="1">Brain</tissue>
    </source>
</reference>
<dbReference type="AlphaFoldDB" id="A0A1A8G2M6"/>
<dbReference type="EMBL" id="HAEC01003851">
    <property type="protein sequence ID" value="SBQ71928.1"/>
    <property type="molecule type" value="Transcribed_RNA"/>
</dbReference>
<protein>
    <submittedName>
        <fullName evidence="1">Uncharacterized protein</fullName>
    </submittedName>
</protein>
<sequence length="157" mass="17462">VRSVDGRRGHRQQVESRPHLLLHSTTDLQTAVGVESEGETPARSSDGHDGFDLEQETFFLCVSVVAHRANDSPWWLFQRTAEGGAMGSVTKAVTGRWQRGKSSSYCLFPLRRAICVRFSCLSVRPCLSVSEVRQASLSHLTPNNSTEKRSQNTQSFL</sequence>
<evidence type="ECO:0000313" key="1">
    <source>
        <dbReference type="EMBL" id="SBQ64619.1"/>
    </source>
</evidence>
<reference evidence="1" key="1">
    <citation type="submission" date="2016-05" db="EMBL/GenBank/DDBJ databases">
        <authorList>
            <person name="Lavstsen T."/>
            <person name="Jespersen J.S."/>
        </authorList>
    </citation>
    <scope>NUCLEOTIDE SEQUENCE</scope>
    <source>
        <tissue evidence="1">Brain</tissue>
    </source>
</reference>
<feature type="non-terminal residue" evidence="1">
    <location>
        <position position="1"/>
    </location>
</feature>
<dbReference type="EMBL" id="HAEB01018092">
    <property type="protein sequence ID" value="SBQ64619.1"/>
    <property type="molecule type" value="Transcribed_RNA"/>
</dbReference>
<accession>A0A1A8G2M6</accession>
<gene>
    <name evidence="1" type="primary">Nfu_g_1_018638</name>
</gene>
<name>A0A1A8G2M6_9TELE</name>